<evidence type="ECO:0000313" key="3">
    <source>
        <dbReference type="Proteomes" id="UP000800036"/>
    </source>
</evidence>
<dbReference type="InterPro" id="IPR010730">
    <property type="entry name" value="HET"/>
</dbReference>
<evidence type="ECO:0000313" key="2">
    <source>
        <dbReference type="EMBL" id="KAF1970674.1"/>
    </source>
</evidence>
<name>A0A6A5V0X9_9PLEO</name>
<proteinExistence type="predicted"/>
<protein>
    <submittedName>
        <fullName evidence="2">HET-domain-containing protein</fullName>
    </submittedName>
</protein>
<feature type="domain" description="Heterokaryon incompatibility" evidence="1">
    <location>
        <begin position="226"/>
        <end position="372"/>
    </location>
</feature>
<dbReference type="AlphaFoldDB" id="A0A6A5V0X9"/>
<dbReference type="EMBL" id="ML976699">
    <property type="protein sequence ID" value="KAF1970674.1"/>
    <property type="molecule type" value="Genomic_DNA"/>
</dbReference>
<organism evidence="2 3">
    <name type="scientific">Bimuria novae-zelandiae CBS 107.79</name>
    <dbReference type="NCBI Taxonomy" id="1447943"/>
    <lineage>
        <taxon>Eukaryota</taxon>
        <taxon>Fungi</taxon>
        <taxon>Dikarya</taxon>
        <taxon>Ascomycota</taxon>
        <taxon>Pezizomycotina</taxon>
        <taxon>Dothideomycetes</taxon>
        <taxon>Pleosporomycetidae</taxon>
        <taxon>Pleosporales</taxon>
        <taxon>Massarineae</taxon>
        <taxon>Didymosphaeriaceae</taxon>
        <taxon>Bimuria</taxon>
    </lineage>
</organism>
<accession>A0A6A5V0X9</accession>
<dbReference type="Pfam" id="PF06985">
    <property type="entry name" value="HET"/>
    <property type="match status" value="1"/>
</dbReference>
<dbReference type="PANTHER" id="PTHR33112:SF16">
    <property type="entry name" value="HETEROKARYON INCOMPATIBILITY DOMAIN-CONTAINING PROTEIN"/>
    <property type="match status" value="1"/>
</dbReference>
<dbReference type="OrthoDB" id="5362512at2759"/>
<evidence type="ECO:0000259" key="1">
    <source>
        <dbReference type="Pfam" id="PF06985"/>
    </source>
</evidence>
<dbReference type="PANTHER" id="PTHR33112">
    <property type="entry name" value="DOMAIN PROTEIN, PUTATIVE-RELATED"/>
    <property type="match status" value="1"/>
</dbReference>
<reference evidence="2" key="1">
    <citation type="journal article" date="2020" name="Stud. Mycol.">
        <title>101 Dothideomycetes genomes: a test case for predicting lifestyles and emergence of pathogens.</title>
        <authorList>
            <person name="Haridas S."/>
            <person name="Albert R."/>
            <person name="Binder M."/>
            <person name="Bloem J."/>
            <person name="Labutti K."/>
            <person name="Salamov A."/>
            <person name="Andreopoulos B."/>
            <person name="Baker S."/>
            <person name="Barry K."/>
            <person name="Bills G."/>
            <person name="Bluhm B."/>
            <person name="Cannon C."/>
            <person name="Castanera R."/>
            <person name="Culley D."/>
            <person name="Daum C."/>
            <person name="Ezra D."/>
            <person name="Gonzalez J."/>
            <person name="Henrissat B."/>
            <person name="Kuo A."/>
            <person name="Liang C."/>
            <person name="Lipzen A."/>
            <person name="Lutzoni F."/>
            <person name="Magnuson J."/>
            <person name="Mondo S."/>
            <person name="Nolan M."/>
            <person name="Ohm R."/>
            <person name="Pangilinan J."/>
            <person name="Park H.-J."/>
            <person name="Ramirez L."/>
            <person name="Alfaro M."/>
            <person name="Sun H."/>
            <person name="Tritt A."/>
            <person name="Yoshinaga Y."/>
            <person name="Zwiers L.-H."/>
            <person name="Turgeon B."/>
            <person name="Goodwin S."/>
            <person name="Spatafora J."/>
            <person name="Crous P."/>
            <person name="Grigoriev I."/>
        </authorList>
    </citation>
    <scope>NUCLEOTIDE SEQUENCE</scope>
    <source>
        <strain evidence="2">CBS 107.79</strain>
    </source>
</reference>
<keyword evidence="3" id="KW-1185">Reference proteome</keyword>
<gene>
    <name evidence="2" type="ORF">BU23DRAFT_556637</name>
</gene>
<dbReference type="Proteomes" id="UP000800036">
    <property type="component" value="Unassembled WGS sequence"/>
</dbReference>
<sequence>MATSLFCNGCLDVFQEINLDVRSIHGSHHISVTSLRRAAEDGCRICKAIWRECVTGFGKEDWSDSEVSTRFSVVQHKRSTVADAILEGDEMELRIEVERLMGNDEIQRDMVFSLLPYDPFEHCTAKYVRRNVSGLTEIQGDVLYDGQPGERQESVAHEESSSFTSRNLLSKWYRNCLENHKHTDCRSIFDGSYTPSRLLDIGLVPSDSLRLLDFEGKHLHALPPVYATLSHCWGNSQPLQLLTTNIQRMKNRIPRERIPRVFSEAIEVCRHQDIRYLWIDSLCILQDSDEDWARESQLMGVIYSRAVINIGATSSMNCHGSLFDEMGESASVAQITWRAAPQKRYIVVENSIEWGKSLMDKPLLRRAWVMQERFLATRMVHFTDAGLVWECRTTAATEAYPIKVPDALWHFHDRRNRFWRTEFTEDDAAWSVLISDYSKCELTFGKDKLVALAGLVSALEARGLARGRYWAGMWEADLPYCLLWTRGAIDKGKWPDPRPSTYRAPSWSWASLDYPIWTEWASGASELSLISHWEVQEEKGPNLAGSLLLYRPLFIRILGSLTEAQVARKRPWVEAIGRGIERVQGISYSLSCARIGPDGAMSQIWDDPYNDVVFDDFDETLPGKTLWCAPIYECEEWIDDTGDNNDKRLLGLLLDRAGDDTFRRVGAFAIGNPPDQEALKRVSATAYTIV</sequence>